<dbReference type="EMBL" id="ANIZ01000812">
    <property type="protein sequence ID" value="ETI52378.1"/>
    <property type="molecule type" value="Genomic_DNA"/>
</dbReference>
<comment type="caution">
    <text evidence="2">The sequence shown here is derived from an EMBL/GenBank/DDBJ whole genome shotgun (WGS) entry which is preliminary data.</text>
</comment>
<evidence type="ECO:0000313" key="3">
    <source>
        <dbReference type="Proteomes" id="UP000018721"/>
    </source>
</evidence>
<gene>
    <name evidence="2" type="ORF">F443_04462</name>
</gene>
<sequence>MKIAAFAVVAAITVANVAAADQPALRSLLLPPRQILLRARLLTEIRRNSGVALAVAAVEAGVEAGAEAGAEAGVAGDDLPRLTPAFRCISTSIFYGYYFEHYKCHHHNTTIILGEQLEELCGQPQTD</sequence>
<proteinExistence type="predicted"/>
<protein>
    <recommendedName>
        <fullName evidence="4">RxLR effector protein</fullName>
    </recommendedName>
</protein>
<accession>V9FNP1</accession>
<name>V9FNP1_PHYNI</name>
<reference evidence="2 3" key="1">
    <citation type="submission" date="2013-11" db="EMBL/GenBank/DDBJ databases">
        <title>The Genome Sequence of Phytophthora parasitica P1569.</title>
        <authorList>
            <consortium name="The Broad Institute Genomics Platform"/>
            <person name="Russ C."/>
            <person name="Tyler B."/>
            <person name="Panabieres F."/>
            <person name="Shan W."/>
            <person name="Tripathy S."/>
            <person name="Grunwald N."/>
            <person name="Machado M."/>
            <person name="Johnson C.S."/>
            <person name="Arredondo F."/>
            <person name="Hong C."/>
            <person name="Coffey M."/>
            <person name="Young S.K."/>
            <person name="Zeng Q."/>
            <person name="Gargeya S."/>
            <person name="Fitzgerald M."/>
            <person name="Abouelleil A."/>
            <person name="Alvarado L."/>
            <person name="Chapman S.B."/>
            <person name="Gainer-Dewar J."/>
            <person name="Goldberg J."/>
            <person name="Griggs A."/>
            <person name="Gujja S."/>
            <person name="Hansen M."/>
            <person name="Howarth C."/>
            <person name="Imamovic A."/>
            <person name="Ireland A."/>
            <person name="Larimer J."/>
            <person name="McCowan C."/>
            <person name="Murphy C."/>
            <person name="Pearson M."/>
            <person name="Poon T.W."/>
            <person name="Priest M."/>
            <person name="Roberts A."/>
            <person name="Saif S."/>
            <person name="Shea T."/>
            <person name="Sykes S."/>
            <person name="Wortman J."/>
            <person name="Nusbaum C."/>
            <person name="Birren B."/>
        </authorList>
    </citation>
    <scope>NUCLEOTIDE SEQUENCE [LARGE SCALE GENOMIC DNA]</scope>
    <source>
        <strain evidence="2 3">P1569</strain>
    </source>
</reference>
<evidence type="ECO:0000313" key="2">
    <source>
        <dbReference type="EMBL" id="ETI52378.1"/>
    </source>
</evidence>
<keyword evidence="1" id="KW-0732">Signal</keyword>
<dbReference type="Proteomes" id="UP000018721">
    <property type="component" value="Unassembled WGS sequence"/>
</dbReference>
<keyword evidence="3" id="KW-1185">Reference proteome</keyword>
<evidence type="ECO:0000256" key="1">
    <source>
        <dbReference type="SAM" id="SignalP"/>
    </source>
</evidence>
<dbReference type="HOGENOM" id="CLU_1974924_0_0_1"/>
<dbReference type="AlphaFoldDB" id="V9FNP1"/>
<organism evidence="2 3">
    <name type="scientific">Phytophthora nicotianae P1569</name>
    <dbReference type="NCBI Taxonomy" id="1317065"/>
    <lineage>
        <taxon>Eukaryota</taxon>
        <taxon>Sar</taxon>
        <taxon>Stramenopiles</taxon>
        <taxon>Oomycota</taxon>
        <taxon>Peronosporomycetes</taxon>
        <taxon>Peronosporales</taxon>
        <taxon>Peronosporaceae</taxon>
        <taxon>Phytophthora</taxon>
    </lineage>
</organism>
<evidence type="ECO:0008006" key="4">
    <source>
        <dbReference type="Google" id="ProtNLM"/>
    </source>
</evidence>
<feature type="signal peptide" evidence="1">
    <location>
        <begin position="1"/>
        <end position="19"/>
    </location>
</feature>
<feature type="chain" id="PRO_5004775249" description="RxLR effector protein" evidence="1">
    <location>
        <begin position="20"/>
        <end position="127"/>
    </location>
</feature>